<dbReference type="InterPro" id="IPR022642">
    <property type="entry name" value="CheR_C"/>
</dbReference>
<dbReference type="PANTHER" id="PTHR24422">
    <property type="entry name" value="CHEMOTAXIS PROTEIN METHYLTRANSFERASE"/>
    <property type="match status" value="1"/>
</dbReference>
<evidence type="ECO:0000256" key="4">
    <source>
        <dbReference type="ARBA" id="ARBA00022679"/>
    </source>
</evidence>
<dbReference type="SUPFAM" id="SSF53335">
    <property type="entry name" value="S-adenosyl-L-methionine-dependent methyltransferases"/>
    <property type="match status" value="1"/>
</dbReference>
<dbReference type="EC" id="2.1.1.80" evidence="2"/>
<dbReference type="InterPro" id="IPR000780">
    <property type="entry name" value="CheR_MeTrfase"/>
</dbReference>
<dbReference type="InterPro" id="IPR036804">
    <property type="entry name" value="CheR_N_sf"/>
</dbReference>
<dbReference type="Gene3D" id="3.40.50.150">
    <property type="entry name" value="Vaccinia Virus protein VP39"/>
    <property type="match status" value="1"/>
</dbReference>
<dbReference type="InterPro" id="IPR050903">
    <property type="entry name" value="Bact_Chemotaxis_MeTrfase"/>
</dbReference>
<proteinExistence type="predicted"/>
<keyword evidence="8" id="KW-1185">Reference proteome</keyword>
<dbReference type="SMART" id="SM00138">
    <property type="entry name" value="MeTrc"/>
    <property type="match status" value="1"/>
</dbReference>
<dbReference type="eggNOG" id="COG1352">
    <property type="taxonomic scope" value="Bacteria"/>
</dbReference>
<keyword evidence="5" id="KW-0949">S-adenosyl-L-methionine</keyword>
<dbReference type="Pfam" id="PF01739">
    <property type="entry name" value="CheR"/>
    <property type="match status" value="1"/>
</dbReference>
<evidence type="ECO:0000256" key="5">
    <source>
        <dbReference type="ARBA" id="ARBA00022691"/>
    </source>
</evidence>
<evidence type="ECO:0000256" key="3">
    <source>
        <dbReference type="ARBA" id="ARBA00022603"/>
    </source>
</evidence>
<evidence type="ECO:0000313" key="8">
    <source>
        <dbReference type="Proteomes" id="UP000008495"/>
    </source>
</evidence>
<evidence type="ECO:0000313" key="7">
    <source>
        <dbReference type="EMBL" id="GAB77733.1"/>
    </source>
</evidence>
<dbReference type="PANTHER" id="PTHR24422:SF21">
    <property type="entry name" value="CHEMOTAXIS PROTEIN METHYLTRANSFERASE 1"/>
    <property type="match status" value="1"/>
</dbReference>
<dbReference type="RefSeq" id="WP_006502485.1">
    <property type="nucleotide sequence ID" value="NZ_BAGZ01000006.1"/>
</dbReference>
<dbReference type="SUPFAM" id="SSF47757">
    <property type="entry name" value="Chemotaxis receptor methyltransferase CheR, N-terminal domain"/>
    <property type="match status" value="1"/>
</dbReference>
<dbReference type="AlphaFoldDB" id="K6V675"/>
<dbReference type="PROSITE" id="PS50123">
    <property type="entry name" value="CHER"/>
    <property type="match status" value="1"/>
</dbReference>
<keyword evidence="3 7" id="KW-0489">Methyltransferase</keyword>
<dbReference type="Gene3D" id="1.10.155.10">
    <property type="entry name" value="Chemotaxis receptor methyltransferase CheR, N-terminal domain"/>
    <property type="match status" value="1"/>
</dbReference>
<sequence length="273" mass="31223">MSISGTDVDFISQVVRARAAIVLDRSKEYLIESRLQTLARERGDASVADLVAKLRQQPNGPLRDQVVEAMTTNETSFFRDIHPFRALSDTILPELLVQRGRERSLSIWCAASSSGQEPYTIAMLVQELIGADPSWRVRLLATDIDTQMLHRTKEGIYNQFEVNRGLPAQLLVRYFARHGMNYQIDVRLRNMVETKFLNLAEPFPPMPPMDIIFLRNVLIYFDVDTKKKILAQVKKVLRPDGYLFLGGAETTMNVDEQWVRHTIGRATVYRLQA</sequence>
<keyword evidence="4 7" id="KW-0808">Transferase</keyword>
<dbReference type="Pfam" id="PF03705">
    <property type="entry name" value="CheR_N"/>
    <property type="match status" value="1"/>
</dbReference>
<dbReference type="STRING" id="100225.SAMN05421595_0237"/>
<accession>K6V675</accession>
<name>K6V675_9MICO</name>
<comment type="caution">
    <text evidence="7">The sequence shown here is derived from an EMBL/GenBank/DDBJ whole genome shotgun (WGS) entry which is preliminary data.</text>
</comment>
<reference evidence="7 8" key="1">
    <citation type="submission" date="2012-08" db="EMBL/GenBank/DDBJ databases">
        <title>Whole genome shotgun sequence of Austwickia chelonae NBRC 105200.</title>
        <authorList>
            <person name="Yoshida I."/>
            <person name="Hosoyama A."/>
            <person name="Tsuchikane K."/>
            <person name="Katsumata H."/>
            <person name="Ando Y."/>
            <person name="Ohji S."/>
            <person name="Hamada M."/>
            <person name="Tamura T."/>
            <person name="Yamazoe A."/>
            <person name="Yamazaki S."/>
            <person name="Fujita N."/>
        </authorList>
    </citation>
    <scope>NUCLEOTIDE SEQUENCE [LARGE SCALE GENOMIC DNA]</scope>
    <source>
        <strain evidence="7 8">NBRC 105200</strain>
    </source>
</reference>
<dbReference type="EMBL" id="BAGZ01000006">
    <property type="protein sequence ID" value="GAB77733.1"/>
    <property type="molecule type" value="Genomic_DNA"/>
</dbReference>
<dbReference type="GO" id="GO:0008983">
    <property type="term" value="F:protein-glutamate O-methyltransferase activity"/>
    <property type="evidence" value="ECO:0007669"/>
    <property type="project" value="UniProtKB-EC"/>
</dbReference>
<dbReference type="InterPro" id="IPR022641">
    <property type="entry name" value="CheR_N"/>
</dbReference>
<organism evidence="7 8">
    <name type="scientific">Austwickia chelonae NBRC 105200</name>
    <dbReference type="NCBI Taxonomy" id="1184607"/>
    <lineage>
        <taxon>Bacteria</taxon>
        <taxon>Bacillati</taxon>
        <taxon>Actinomycetota</taxon>
        <taxon>Actinomycetes</taxon>
        <taxon>Micrococcales</taxon>
        <taxon>Dermatophilaceae</taxon>
        <taxon>Austwickia</taxon>
    </lineage>
</organism>
<dbReference type="Proteomes" id="UP000008495">
    <property type="component" value="Unassembled WGS sequence"/>
</dbReference>
<dbReference type="PRINTS" id="PR00996">
    <property type="entry name" value="CHERMTFRASE"/>
</dbReference>
<evidence type="ECO:0000256" key="1">
    <source>
        <dbReference type="ARBA" id="ARBA00001541"/>
    </source>
</evidence>
<evidence type="ECO:0000256" key="2">
    <source>
        <dbReference type="ARBA" id="ARBA00012534"/>
    </source>
</evidence>
<protein>
    <recommendedName>
        <fullName evidence="2">protein-glutamate O-methyltransferase</fullName>
        <ecNumber evidence="2">2.1.1.80</ecNumber>
    </recommendedName>
</protein>
<dbReference type="CDD" id="cd02440">
    <property type="entry name" value="AdoMet_MTases"/>
    <property type="match status" value="1"/>
</dbReference>
<gene>
    <name evidence="7" type="primary">cheR</name>
    <name evidence="7" type="ORF">AUCHE_06_00050</name>
</gene>
<feature type="domain" description="CheR-type methyltransferase" evidence="6">
    <location>
        <begin position="1"/>
        <end position="273"/>
    </location>
</feature>
<dbReference type="OrthoDB" id="9816309at2"/>
<comment type="catalytic activity">
    <reaction evidence="1">
        <text>L-glutamyl-[protein] + S-adenosyl-L-methionine = [protein]-L-glutamate 5-O-methyl ester + S-adenosyl-L-homocysteine</text>
        <dbReference type="Rhea" id="RHEA:24452"/>
        <dbReference type="Rhea" id="RHEA-COMP:10208"/>
        <dbReference type="Rhea" id="RHEA-COMP:10311"/>
        <dbReference type="ChEBI" id="CHEBI:29973"/>
        <dbReference type="ChEBI" id="CHEBI:57856"/>
        <dbReference type="ChEBI" id="CHEBI:59789"/>
        <dbReference type="ChEBI" id="CHEBI:82795"/>
        <dbReference type="EC" id="2.1.1.80"/>
    </reaction>
</comment>
<dbReference type="GO" id="GO:0032259">
    <property type="term" value="P:methylation"/>
    <property type="evidence" value="ECO:0007669"/>
    <property type="project" value="UniProtKB-KW"/>
</dbReference>
<dbReference type="InterPro" id="IPR029063">
    <property type="entry name" value="SAM-dependent_MTases_sf"/>
</dbReference>
<evidence type="ECO:0000259" key="6">
    <source>
        <dbReference type="PROSITE" id="PS50123"/>
    </source>
</evidence>